<feature type="transmembrane region" description="Helical" evidence="1">
    <location>
        <begin position="42"/>
        <end position="64"/>
    </location>
</feature>
<evidence type="ECO:0000313" key="2">
    <source>
        <dbReference type="EMBL" id="WNY28442.1"/>
    </source>
</evidence>
<organism evidence="2 3">
    <name type="scientific">Methanimicrococcus stummii</name>
    <dbReference type="NCBI Taxonomy" id="3028294"/>
    <lineage>
        <taxon>Archaea</taxon>
        <taxon>Methanobacteriati</taxon>
        <taxon>Methanobacteriota</taxon>
        <taxon>Stenosarchaea group</taxon>
        <taxon>Methanomicrobia</taxon>
        <taxon>Methanosarcinales</taxon>
        <taxon>Methanosarcinaceae</taxon>
        <taxon>Methanimicrococcus</taxon>
    </lineage>
</organism>
<evidence type="ECO:0000256" key="1">
    <source>
        <dbReference type="SAM" id="Phobius"/>
    </source>
</evidence>
<dbReference type="GeneID" id="85197081"/>
<reference evidence="2 3" key="1">
    <citation type="submission" date="2023-07" db="EMBL/GenBank/DDBJ databases">
        <title>Closed genome sequence of Methanimicrococcus sp. Es2.</title>
        <authorList>
            <person name="Protasov E."/>
            <person name="Platt K."/>
            <person name="Reeh H."/>
            <person name="Poehlein A."/>
            <person name="Daniel R."/>
            <person name="Brune A."/>
        </authorList>
    </citation>
    <scope>NUCLEOTIDE SEQUENCE [LARGE SCALE GENOMIC DNA]</scope>
    <source>
        <strain evidence="2 3">Es2</strain>
    </source>
</reference>
<keyword evidence="3" id="KW-1185">Reference proteome</keyword>
<name>A0AA96VLE6_9EURY</name>
<dbReference type="AlphaFoldDB" id="A0AA96VLE6"/>
<dbReference type="EMBL" id="CP131062">
    <property type="protein sequence ID" value="WNY28442.1"/>
    <property type="molecule type" value="Genomic_DNA"/>
</dbReference>
<dbReference type="Proteomes" id="UP001302662">
    <property type="component" value="Chromosome"/>
</dbReference>
<keyword evidence="1" id="KW-0812">Transmembrane</keyword>
<dbReference type="RefSeq" id="WP_316559982.1">
    <property type="nucleotide sequence ID" value="NZ_CP131062.1"/>
</dbReference>
<sequence>MVKTVQRKITSAYSLWLFAVFIVMVAYLLFTGNIFDTYEDAMPWIIAYIALAILGNIAMLVAMYKLLVPNQDGLKFVAVYEILFVVILALTYIVMALQMLPNGWGNINFETILNAVLPFMFILLTLAEFALSKGLRLMPIKA</sequence>
<feature type="transmembrane region" description="Helical" evidence="1">
    <location>
        <begin position="12"/>
        <end position="30"/>
    </location>
</feature>
<feature type="transmembrane region" description="Helical" evidence="1">
    <location>
        <begin position="112"/>
        <end position="131"/>
    </location>
</feature>
<dbReference type="KEGG" id="mees:MmiEs2_06280"/>
<gene>
    <name evidence="2" type="ORF">MmiEs2_06280</name>
</gene>
<keyword evidence="1" id="KW-0472">Membrane</keyword>
<feature type="transmembrane region" description="Helical" evidence="1">
    <location>
        <begin position="76"/>
        <end position="100"/>
    </location>
</feature>
<keyword evidence="1" id="KW-1133">Transmembrane helix</keyword>
<evidence type="ECO:0000313" key="3">
    <source>
        <dbReference type="Proteomes" id="UP001302662"/>
    </source>
</evidence>
<accession>A0AA96VLE6</accession>
<proteinExistence type="predicted"/>
<protein>
    <submittedName>
        <fullName evidence="2">Uncharacterized protein</fullName>
    </submittedName>
</protein>